<proteinExistence type="predicted"/>
<dbReference type="Proteomes" id="UP000284403">
    <property type="component" value="Unassembled WGS sequence"/>
</dbReference>
<sequence length="430" mass="47798">MGWGPVLRASAAAASKLPASLLPPRGAAALQRHGALFCPARLTSAAGTAAEGWSYEQVDAETGRTPLDKLYEERLQRIRVVFESPLPPLPRDGNVSPDFLVGFAHYEYRLRDQYRAVLARALDVPVAAVQLSVAWSGRFDVTRFNRVQKVCGVCVAPEHAPPTAELQERVRRVVRAVNERQSEPLLAAHLVQASEAIAEVEFAATERDAVVAERVHQWLRERVLRPHLVLVLYGTNNIARTESRGTPPPSGELDRQRAFIEEKWLKAFSHRRVVPHVLSLEQLTQLFQEAVRRGEVKGVALMQPHDAPGGAAGRTKEKEETAKNDPAATTTAAAATEVPVKLLSLEDAAAWQRLLRGAVLRRYDNRAVFPLLFLHGECAGGAEEMRYLLHNREALDAVLLHPNDVAFKKKFMNRFRSSHSRLRMAEEMSV</sequence>
<feature type="region of interest" description="Disordered" evidence="1">
    <location>
        <begin position="303"/>
        <end position="331"/>
    </location>
</feature>
<evidence type="ECO:0000256" key="1">
    <source>
        <dbReference type="SAM" id="MobiDB-lite"/>
    </source>
</evidence>
<dbReference type="AlphaFoldDB" id="A0A3R7LFA1"/>
<reference evidence="2 3" key="1">
    <citation type="journal article" date="2018" name="BMC Genomics">
        <title>Genomic comparison of Trypanosoma conorhini and Trypanosoma rangeli to Trypanosoma cruzi strains of high and low virulence.</title>
        <authorList>
            <person name="Bradwell K.R."/>
            <person name="Koparde V.N."/>
            <person name="Matveyev A.V."/>
            <person name="Serrano M.G."/>
            <person name="Alves J.M."/>
            <person name="Parikh H."/>
            <person name="Huang B."/>
            <person name="Lee V."/>
            <person name="Espinosa-Alvarez O."/>
            <person name="Ortiz P.A."/>
            <person name="Costa-Martins A.G."/>
            <person name="Teixeira M.M."/>
            <person name="Buck G.A."/>
        </authorList>
    </citation>
    <scope>NUCLEOTIDE SEQUENCE [LARGE SCALE GENOMIC DNA]</scope>
    <source>
        <strain evidence="2 3">025E</strain>
    </source>
</reference>
<feature type="compositionally biased region" description="Basic and acidic residues" evidence="1">
    <location>
        <begin position="314"/>
        <end position="323"/>
    </location>
</feature>
<evidence type="ECO:0000313" key="2">
    <source>
        <dbReference type="EMBL" id="RNF26131.1"/>
    </source>
</evidence>
<dbReference type="RefSeq" id="XP_029231337.1">
    <property type="nucleotide sequence ID" value="XM_029368552.1"/>
</dbReference>
<gene>
    <name evidence="2" type="ORF">Tco025E_01614</name>
</gene>
<protein>
    <submittedName>
        <fullName evidence="2">Uncharacterized protein</fullName>
    </submittedName>
</protein>
<name>A0A3R7LFA1_9TRYP</name>
<organism evidence="2 3">
    <name type="scientific">Trypanosoma conorhini</name>
    <dbReference type="NCBI Taxonomy" id="83891"/>
    <lineage>
        <taxon>Eukaryota</taxon>
        <taxon>Discoba</taxon>
        <taxon>Euglenozoa</taxon>
        <taxon>Kinetoplastea</taxon>
        <taxon>Metakinetoplastina</taxon>
        <taxon>Trypanosomatida</taxon>
        <taxon>Trypanosomatidae</taxon>
        <taxon>Trypanosoma</taxon>
    </lineage>
</organism>
<comment type="caution">
    <text evidence="2">The sequence shown here is derived from an EMBL/GenBank/DDBJ whole genome shotgun (WGS) entry which is preliminary data.</text>
</comment>
<dbReference type="GeneID" id="40315225"/>
<evidence type="ECO:0000313" key="3">
    <source>
        <dbReference type="Proteomes" id="UP000284403"/>
    </source>
</evidence>
<accession>A0A3R7LFA1</accession>
<keyword evidence="3" id="KW-1185">Reference proteome</keyword>
<dbReference type="EMBL" id="MKKU01000056">
    <property type="protein sequence ID" value="RNF26131.1"/>
    <property type="molecule type" value="Genomic_DNA"/>
</dbReference>
<dbReference type="OrthoDB" id="273523at2759"/>